<name>A0A1I6JG13_9FIRM</name>
<evidence type="ECO:0000313" key="5">
    <source>
        <dbReference type="Proteomes" id="UP000214760"/>
    </source>
</evidence>
<organism evidence="4 5">
    <name type="scientific">[Clostridium] aminophilum</name>
    <dbReference type="NCBI Taxonomy" id="1526"/>
    <lineage>
        <taxon>Bacteria</taxon>
        <taxon>Bacillati</taxon>
        <taxon>Bacillota</taxon>
        <taxon>Clostridia</taxon>
        <taxon>Lachnospirales</taxon>
        <taxon>Lachnospiraceae</taxon>
    </lineage>
</organism>
<dbReference type="InterPro" id="IPR009057">
    <property type="entry name" value="Homeodomain-like_sf"/>
</dbReference>
<dbReference type="PANTHER" id="PTHR33795:SF1">
    <property type="entry name" value="INSERTION ELEMENT IS150 PROTEIN INSJ"/>
    <property type="match status" value="1"/>
</dbReference>
<dbReference type="GO" id="GO:0043565">
    <property type="term" value="F:sequence-specific DNA binding"/>
    <property type="evidence" value="ECO:0007669"/>
    <property type="project" value="InterPro"/>
</dbReference>
<dbReference type="EMBL" id="FOZC01000007">
    <property type="protein sequence ID" value="SFR77913.1"/>
    <property type="molecule type" value="Genomic_DNA"/>
</dbReference>
<evidence type="ECO:0000259" key="3">
    <source>
        <dbReference type="Pfam" id="PF13518"/>
    </source>
</evidence>
<dbReference type="InterPro" id="IPR010921">
    <property type="entry name" value="Trp_repressor/repl_initiator"/>
</dbReference>
<proteinExistence type="inferred from homology"/>
<dbReference type="InterPro" id="IPR036388">
    <property type="entry name" value="WH-like_DNA-bd_sf"/>
</dbReference>
<dbReference type="Proteomes" id="UP000214760">
    <property type="component" value="Unassembled WGS sequence"/>
</dbReference>
<dbReference type="PANTHER" id="PTHR33795">
    <property type="entry name" value="INSERTION ELEMENT IS150 PROTEIN INSJ"/>
    <property type="match status" value="1"/>
</dbReference>
<dbReference type="SUPFAM" id="SSF48295">
    <property type="entry name" value="TrpR-like"/>
    <property type="match status" value="1"/>
</dbReference>
<reference evidence="4 5" key="1">
    <citation type="submission" date="2016-10" db="EMBL/GenBank/DDBJ databases">
        <authorList>
            <person name="de Groot N.N."/>
        </authorList>
    </citation>
    <scope>NUCLEOTIDE SEQUENCE [LARGE SCALE GENOMIC DNA]</scope>
    <source>
        <strain evidence="4 5">F</strain>
    </source>
</reference>
<gene>
    <name evidence="4" type="ORF">SAMN02910262_01506</name>
</gene>
<accession>A0A1I6JG13</accession>
<feature type="region of interest" description="Disordered" evidence="2">
    <location>
        <begin position="115"/>
        <end position="141"/>
    </location>
</feature>
<dbReference type="SUPFAM" id="SSF46689">
    <property type="entry name" value="Homeodomain-like"/>
    <property type="match status" value="1"/>
</dbReference>
<dbReference type="Gene3D" id="1.10.10.10">
    <property type="entry name" value="Winged helix-like DNA-binding domain superfamily/Winged helix DNA-binding domain"/>
    <property type="match status" value="2"/>
</dbReference>
<protein>
    <submittedName>
        <fullName evidence="4">Transposase and inactivated derivatives</fullName>
    </submittedName>
</protein>
<dbReference type="InterPro" id="IPR052057">
    <property type="entry name" value="IS150/IS1296_orfA-like"/>
</dbReference>
<dbReference type="Pfam" id="PF13518">
    <property type="entry name" value="HTH_28"/>
    <property type="match status" value="2"/>
</dbReference>
<sequence>MSKYSFEFKKKVVKAYLNGEGGYGYLSKTYGVPAKSKIEEWVHNYQKFGDAGLIRSRKNQTYSFEKKLSVVELYLSSEISYQDLALQEGITNPSMIVNWVKRFRVAGLDALRPHKKGRRKTLEKPEKKSSTLPIESPVDTSAEHVKELEDELLKLRIENAFLKELRRLRLEDEAKMRERRESSTASEDSSN</sequence>
<feature type="domain" description="Insertion element IS150 protein InsJ-like helix-turn-helix" evidence="3">
    <location>
        <begin position="8"/>
        <end position="58"/>
    </location>
</feature>
<feature type="domain" description="Insertion element IS150 protein InsJ-like helix-turn-helix" evidence="3">
    <location>
        <begin position="66"/>
        <end position="119"/>
    </location>
</feature>
<evidence type="ECO:0000256" key="2">
    <source>
        <dbReference type="SAM" id="MobiDB-lite"/>
    </source>
</evidence>
<comment type="similarity">
    <text evidence="1">Belongs to the IS150/IS1296 orfA family.</text>
</comment>
<feature type="compositionally biased region" description="Basic and acidic residues" evidence="2">
    <location>
        <begin position="120"/>
        <end position="129"/>
    </location>
</feature>
<dbReference type="AlphaFoldDB" id="A0A1I6JG13"/>
<evidence type="ECO:0000313" key="4">
    <source>
        <dbReference type="EMBL" id="SFR77913.1"/>
    </source>
</evidence>
<evidence type="ECO:0000256" key="1">
    <source>
        <dbReference type="ARBA" id="ARBA00038232"/>
    </source>
</evidence>
<dbReference type="InterPro" id="IPR055247">
    <property type="entry name" value="InsJ-like_HTH"/>
</dbReference>